<keyword evidence="2" id="KW-1185">Reference proteome</keyword>
<name>A0A8B6CF51_MYTGA</name>
<comment type="caution">
    <text evidence="1">The sequence shown here is derived from an EMBL/GenBank/DDBJ whole genome shotgun (WGS) entry which is preliminary data.</text>
</comment>
<sequence length="168" mass="20190">MFNRHLRKWLGVPKSFSSIGLYNTSSKLQLPLSSITEDFKVTKTRQVMMLIDSKDDKQPLWQSADARHRRKLGQQEVRRGEEEDRQVRAVSMKQQGQYIKWEMAQQRKISWHEMWRMDGRKISFLLRSVYDVYQPHKPYNVETIEDLVTALKEWVDTLRHDQVLREID</sequence>
<evidence type="ECO:0000313" key="1">
    <source>
        <dbReference type="EMBL" id="VDI03737.1"/>
    </source>
</evidence>
<proteinExistence type="predicted"/>
<accession>A0A8B6CF51</accession>
<evidence type="ECO:0000313" key="2">
    <source>
        <dbReference type="Proteomes" id="UP000596742"/>
    </source>
</evidence>
<dbReference type="OrthoDB" id="6114255at2759"/>
<reference evidence="1" key="1">
    <citation type="submission" date="2018-11" db="EMBL/GenBank/DDBJ databases">
        <authorList>
            <person name="Alioto T."/>
            <person name="Alioto T."/>
        </authorList>
    </citation>
    <scope>NUCLEOTIDE SEQUENCE</scope>
</reference>
<dbReference type="EMBL" id="UYJE01001619">
    <property type="protein sequence ID" value="VDI03737.1"/>
    <property type="molecule type" value="Genomic_DNA"/>
</dbReference>
<dbReference type="Proteomes" id="UP000596742">
    <property type="component" value="Unassembled WGS sequence"/>
</dbReference>
<gene>
    <name evidence="1" type="ORF">MGAL_10B032371</name>
</gene>
<organism evidence="1 2">
    <name type="scientific">Mytilus galloprovincialis</name>
    <name type="common">Mediterranean mussel</name>
    <dbReference type="NCBI Taxonomy" id="29158"/>
    <lineage>
        <taxon>Eukaryota</taxon>
        <taxon>Metazoa</taxon>
        <taxon>Spiralia</taxon>
        <taxon>Lophotrochozoa</taxon>
        <taxon>Mollusca</taxon>
        <taxon>Bivalvia</taxon>
        <taxon>Autobranchia</taxon>
        <taxon>Pteriomorphia</taxon>
        <taxon>Mytilida</taxon>
        <taxon>Mytiloidea</taxon>
        <taxon>Mytilidae</taxon>
        <taxon>Mytilinae</taxon>
        <taxon>Mytilus</taxon>
    </lineage>
</organism>
<protein>
    <submittedName>
        <fullName evidence="1">Uncharacterized protein</fullName>
    </submittedName>
</protein>
<dbReference type="AlphaFoldDB" id="A0A8B6CF51"/>